<dbReference type="SUPFAM" id="SSF55073">
    <property type="entry name" value="Nucleotide cyclase"/>
    <property type="match status" value="1"/>
</dbReference>
<dbReference type="CDD" id="cd01949">
    <property type="entry name" value="GGDEF"/>
    <property type="match status" value="1"/>
</dbReference>
<dbReference type="PANTHER" id="PTHR45138">
    <property type="entry name" value="REGULATORY COMPONENTS OF SENSORY TRANSDUCTION SYSTEM"/>
    <property type="match status" value="1"/>
</dbReference>
<dbReference type="GO" id="GO:1902201">
    <property type="term" value="P:negative regulation of bacterial-type flagellum-dependent cell motility"/>
    <property type="evidence" value="ECO:0007669"/>
    <property type="project" value="TreeGrafter"/>
</dbReference>
<dbReference type="InterPro" id="IPR013655">
    <property type="entry name" value="PAS_fold_3"/>
</dbReference>
<dbReference type="InterPro" id="IPR000700">
    <property type="entry name" value="PAS-assoc_C"/>
</dbReference>
<evidence type="ECO:0000259" key="3">
    <source>
        <dbReference type="PROSITE" id="PS50887"/>
    </source>
</evidence>
<dbReference type="eggNOG" id="COG5001">
    <property type="taxonomic scope" value="Bacteria"/>
</dbReference>
<dbReference type="HOGENOM" id="CLU_482069_0_0_7"/>
<comment type="caution">
    <text evidence="4">The sequence shown here is derived from an EMBL/GenBank/DDBJ whole genome shotgun (WGS) entry which is preliminary data.</text>
</comment>
<evidence type="ECO:0000313" key="5">
    <source>
        <dbReference type="Proteomes" id="UP000003676"/>
    </source>
</evidence>
<evidence type="ECO:0000259" key="2">
    <source>
        <dbReference type="PROSITE" id="PS50113"/>
    </source>
</evidence>
<dbReference type="SMART" id="SM00267">
    <property type="entry name" value="GGDEF"/>
    <property type="match status" value="1"/>
</dbReference>
<evidence type="ECO:0000256" key="1">
    <source>
        <dbReference type="ARBA" id="ARBA00012528"/>
    </source>
</evidence>
<dbReference type="GO" id="GO:0052621">
    <property type="term" value="F:diguanylate cyclase activity"/>
    <property type="evidence" value="ECO:0007669"/>
    <property type="project" value="UniProtKB-EC"/>
</dbReference>
<dbReference type="PANTHER" id="PTHR45138:SF24">
    <property type="entry name" value="DIGUANYLATE CYCLASE DGCC-RELATED"/>
    <property type="match status" value="1"/>
</dbReference>
<evidence type="ECO:0000313" key="4">
    <source>
        <dbReference type="EMBL" id="EEB32724.1"/>
    </source>
</evidence>
<dbReference type="Pfam" id="PF08447">
    <property type="entry name" value="PAS_3"/>
    <property type="match status" value="1"/>
</dbReference>
<dbReference type="PROSITE" id="PS50113">
    <property type="entry name" value="PAC"/>
    <property type="match status" value="1"/>
</dbReference>
<dbReference type="InterPro" id="IPR050469">
    <property type="entry name" value="Diguanylate_Cyclase"/>
</dbReference>
<dbReference type="SMART" id="SM00086">
    <property type="entry name" value="PAC"/>
    <property type="match status" value="1"/>
</dbReference>
<dbReference type="AlphaFoldDB" id="B6WW67"/>
<accession>B6WW67</accession>
<protein>
    <recommendedName>
        <fullName evidence="1">diguanylate cyclase</fullName>
        <ecNumber evidence="1">2.7.7.65</ecNumber>
    </recommendedName>
</protein>
<reference evidence="4 5" key="1">
    <citation type="submission" date="2008-10" db="EMBL/GenBank/DDBJ databases">
        <title>Draft genome sequence of Desulvovibrio piger (ATCC 29098).</title>
        <authorList>
            <person name="Sudarsanam P."/>
            <person name="Ley R."/>
            <person name="Guruge J."/>
            <person name="Turnbaugh P.J."/>
            <person name="Mahowald M."/>
            <person name="Liep D."/>
            <person name="Gordon J."/>
        </authorList>
    </citation>
    <scope>NUCLEOTIDE SEQUENCE [LARGE SCALE GENOMIC DNA]</scope>
    <source>
        <strain evidence="4 5">ATCC 29098</strain>
    </source>
</reference>
<proteinExistence type="predicted"/>
<dbReference type="Gene3D" id="3.30.450.20">
    <property type="entry name" value="PAS domain"/>
    <property type="match status" value="1"/>
</dbReference>
<feature type="domain" description="GGDEF" evidence="3">
    <location>
        <begin position="365"/>
        <end position="494"/>
    </location>
</feature>
<dbReference type="SUPFAM" id="SSF55785">
    <property type="entry name" value="PYP-like sensor domain (PAS domain)"/>
    <property type="match status" value="1"/>
</dbReference>
<organism evidence="4 5">
    <name type="scientific">Desulfovibrio piger ATCC 29098</name>
    <dbReference type="NCBI Taxonomy" id="411464"/>
    <lineage>
        <taxon>Bacteria</taxon>
        <taxon>Pseudomonadati</taxon>
        <taxon>Thermodesulfobacteriota</taxon>
        <taxon>Desulfovibrionia</taxon>
        <taxon>Desulfovibrionales</taxon>
        <taxon>Desulfovibrionaceae</taxon>
        <taxon>Desulfovibrio</taxon>
    </lineage>
</organism>
<dbReference type="Gene3D" id="3.30.70.270">
    <property type="match status" value="1"/>
</dbReference>
<dbReference type="InterPro" id="IPR029787">
    <property type="entry name" value="Nucleotide_cyclase"/>
</dbReference>
<dbReference type="PROSITE" id="PS50887">
    <property type="entry name" value="GGDEF"/>
    <property type="match status" value="1"/>
</dbReference>
<sequence>MLGMREDTAPATMEALLEHVPPSQRRFLRQQRAVLRSGGRLPGAACAYVCNGRDVNEHMHVLRRDDDDRPQIILACLELLDPPASLPEDVEDGYWSYTRGQAMPFLDMRCMLLLGLGEAPGTLDREGLRRLHGRYRVAGLLSRLRRWLDARDGAERLRLVLMPRRPQGTPLLFTASVLVRDDRGRACAAAGTLAPLLEHKAASVGGIRRLLLAMTGCRDGLWDWDVWSGQVYYSQSYLAMLGHTAETFPAELGSWIRAIHPDDHEKAVALPMKVAASPDAGDAFVCTYRMRHADGSWLWILGRGCVSGRDSAGRALRVVGMHTDVTALQEERDALEGKVQTDPLTGVSSRYHLERVLQHADGQGRPLYAVMADVDGLKLVNDHLGHEAGDTLLCRAAHLLQAHIRKEDCLARIGGDEFVILFFCPGAVVRKRLAAIRQALLHRRQDSGLPVELSFGVAGSDKGGMDAEELLRRADVAMLRAKKRRRAASHARIRAWLERHTGREVASGDPRL</sequence>
<dbReference type="Proteomes" id="UP000003676">
    <property type="component" value="Unassembled WGS sequence"/>
</dbReference>
<dbReference type="InterPro" id="IPR035965">
    <property type="entry name" value="PAS-like_dom_sf"/>
</dbReference>
<dbReference type="GO" id="GO:0043709">
    <property type="term" value="P:cell adhesion involved in single-species biofilm formation"/>
    <property type="evidence" value="ECO:0007669"/>
    <property type="project" value="TreeGrafter"/>
</dbReference>
<dbReference type="InterPro" id="IPR043128">
    <property type="entry name" value="Rev_trsase/Diguanyl_cyclase"/>
</dbReference>
<reference evidence="4 5" key="2">
    <citation type="submission" date="2008-10" db="EMBL/GenBank/DDBJ databases">
        <authorList>
            <person name="Fulton L."/>
            <person name="Clifton S."/>
            <person name="Fulton B."/>
            <person name="Xu J."/>
            <person name="Minx P."/>
            <person name="Pepin K.H."/>
            <person name="Johnson M."/>
            <person name="Bhonagiri V."/>
            <person name="Nash W.E."/>
            <person name="Mardis E.R."/>
            <person name="Wilson R.K."/>
        </authorList>
    </citation>
    <scope>NUCLEOTIDE SEQUENCE [LARGE SCALE GENOMIC DNA]</scope>
    <source>
        <strain evidence="4 5">ATCC 29098</strain>
    </source>
</reference>
<dbReference type="InterPro" id="IPR000160">
    <property type="entry name" value="GGDEF_dom"/>
</dbReference>
<dbReference type="EMBL" id="ABXU01000069">
    <property type="protein sequence ID" value="EEB32724.1"/>
    <property type="molecule type" value="Genomic_DNA"/>
</dbReference>
<gene>
    <name evidence="4" type="ORF">DESPIG_02334</name>
</gene>
<dbReference type="GO" id="GO:0005886">
    <property type="term" value="C:plasma membrane"/>
    <property type="evidence" value="ECO:0007669"/>
    <property type="project" value="TreeGrafter"/>
</dbReference>
<dbReference type="Pfam" id="PF00990">
    <property type="entry name" value="GGDEF"/>
    <property type="match status" value="1"/>
</dbReference>
<feature type="domain" description="PAC" evidence="2">
    <location>
        <begin position="284"/>
        <end position="337"/>
    </location>
</feature>
<dbReference type="EC" id="2.7.7.65" evidence="1"/>
<name>B6WW67_9BACT</name>
<dbReference type="NCBIfam" id="TIGR00254">
    <property type="entry name" value="GGDEF"/>
    <property type="match status" value="1"/>
</dbReference>
<dbReference type="CDD" id="cd00130">
    <property type="entry name" value="PAS"/>
    <property type="match status" value="1"/>
</dbReference>
<dbReference type="InterPro" id="IPR001610">
    <property type="entry name" value="PAC"/>
</dbReference>
<dbReference type="InterPro" id="IPR000014">
    <property type="entry name" value="PAS"/>
</dbReference>